<name>A0A1X7UI16_AMPQE</name>
<keyword evidence="3" id="KW-0067">ATP-binding</keyword>
<dbReference type="PANTHER" id="PTHR12705">
    <property type="entry name" value="ORIGIN RECOGNITION COMPLEX SUBUNIT 5"/>
    <property type="match status" value="1"/>
</dbReference>
<evidence type="ECO:0000313" key="7">
    <source>
        <dbReference type="EnsemblMetazoa" id="Aqu2.1.27599_001"/>
    </source>
</evidence>
<reference evidence="7" key="1">
    <citation type="submission" date="2017-05" db="UniProtKB">
        <authorList>
            <consortium name="EnsemblMetazoa"/>
        </authorList>
    </citation>
    <scope>IDENTIFICATION</scope>
</reference>
<keyword evidence="2" id="KW-0547">Nucleotide-binding</keyword>
<dbReference type="eggNOG" id="KOG2543">
    <property type="taxonomic scope" value="Eukaryota"/>
</dbReference>
<dbReference type="InterPro" id="IPR027417">
    <property type="entry name" value="P-loop_NTPase"/>
</dbReference>
<dbReference type="STRING" id="400682.A0A1X7UI16"/>
<dbReference type="InParanoid" id="A0A1X7UI16"/>
<proteinExistence type="inferred from homology"/>
<evidence type="ECO:0000256" key="3">
    <source>
        <dbReference type="ARBA" id="ARBA00022840"/>
    </source>
</evidence>
<feature type="compositionally biased region" description="Basic residues" evidence="4">
    <location>
        <begin position="139"/>
        <end position="154"/>
    </location>
</feature>
<dbReference type="Pfam" id="PF13191">
    <property type="entry name" value="AAA_16"/>
    <property type="match status" value="1"/>
</dbReference>
<evidence type="ECO:0000256" key="4">
    <source>
        <dbReference type="SAM" id="MobiDB-lite"/>
    </source>
</evidence>
<dbReference type="PANTHER" id="PTHR12705:SF0">
    <property type="entry name" value="ORIGIN RECOGNITION COMPLEX SUBUNIT 5"/>
    <property type="match status" value="1"/>
</dbReference>
<sequence length="623" mass="71068">MMASSDSELSEVDIEGLAPGPAEATPSSTPFPVRMVPCSLQLNKHTTTKTKLKSFPLIKGQLVNKQSRSNKGSNRVTSVPLTNGLLVNKQLSFPTITSTVRISNGALIRKELMEGMDDDTCSCTTDTVDDEESSDELWRKRKRSKGKGNKNKRRRIEEEKENRETVEDGSITEEEREELEEEEERENMEEEEKEEDVHVALVGKEERGEDRDEVSSPDLHRVQSDLLKRFPGRQYQIDTLLTIMGKPRDDVMPFVFIYGAQSSGKTSVVKSLMSLLKVRHCYVDMRECYSNRVLFESILNELTGVTPSSTNKYTGHTRCDSLTGFVTELKSVLSRDRDIVDVEESSVIGEAGDTVYIVIDNAQMLRDSNETLLPALIRLPELTHSNLCMIFISVLSWDQFSFTTGIRPPFRLHFAQYSKDNVIKILSNNLSSQKYSSSFIINYSNMIYNIVSAVSRDLKDLLYISNIFFPLYCQPVDQRQVSESASRKLWSHIEPHFKAHISKLLLRNRSSEITINEILTDKQVTCRSSELLQFPVPIKYILISSYLASHNASSTDKRFFSKRKQKKRRHENLNKRKREEIKRYLSGPKSHPLDRLMAIYHSITEGDNCSSPNVFSQVETLVS</sequence>
<dbReference type="AlphaFoldDB" id="A0A1X7UI16"/>
<dbReference type="GO" id="GO:0003688">
    <property type="term" value="F:DNA replication origin binding"/>
    <property type="evidence" value="ECO:0007669"/>
    <property type="project" value="TreeGrafter"/>
</dbReference>
<dbReference type="GO" id="GO:0005664">
    <property type="term" value="C:nuclear origin of replication recognition complex"/>
    <property type="evidence" value="ECO:0007669"/>
    <property type="project" value="TreeGrafter"/>
</dbReference>
<feature type="compositionally biased region" description="Acidic residues" evidence="4">
    <location>
        <begin position="170"/>
        <end position="194"/>
    </location>
</feature>
<dbReference type="Pfam" id="PF14630">
    <property type="entry name" value="ORC5_C"/>
    <property type="match status" value="1"/>
</dbReference>
<dbReference type="InterPro" id="IPR020796">
    <property type="entry name" value="ORC5"/>
</dbReference>
<dbReference type="Gene3D" id="3.40.50.300">
    <property type="entry name" value="P-loop containing nucleotide triphosphate hydrolases"/>
    <property type="match status" value="1"/>
</dbReference>
<evidence type="ECO:0000259" key="6">
    <source>
        <dbReference type="Pfam" id="PF14630"/>
    </source>
</evidence>
<evidence type="ECO:0000259" key="5">
    <source>
        <dbReference type="Pfam" id="PF13191"/>
    </source>
</evidence>
<comment type="similarity">
    <text evidence="1">Belongs to the ORC5 family.</text>
</comment>
<feature type="domain" description="Origin recognition complex subunit 5 C-terminal" evidence="6">
    <location>
        <begin position="535"/>
        <end position="623"/>
    </location>
</feature>
<accession>A0A1X7UI16</accession>
<protein>
    <submittedName>
        <fullName evidence="7">Uncharacterized protein</fullName>
    </submittedName>
</protein>
<organism evidence="7">
    <name type="scientific">Amphimedon queenslandica</name>
    <name type="common">Sponge</name>
    <dbReference type="NCBI Taxonomy" id="400682"/>
    <lineage>
        <taxon>Eukaryota</taxon>
        <taxon>Metazoa</taxon>
        <taxon>Porifera</taxon>
        <taxon>Demospongiae</taxon>
        <taxon>Heteroscleromorpha</taxon>
        <taxon>Haplosclerida</taxon>
        <taxon>Niphatidae</taxon>
        <taxon>Amphimedon</taxon>
    </lineage>
</organism>
<dbReference type="EnsemblMetazoa" id="Aqu2.1.27599_001">
    <property type="protein sequence ID" value="Aqu2.1.27599_001"/>
    <property type="gene ID" value="Aqu2.1.27599"/>
</dbReference>
<evidence type="ECO:0000256" key="2">
    <source>
        <dbReference type="ARBA" id="ARBA00022741"/>
    </source>
</evidence>
<dbReference type="SUPFAM" id="SSF52540">
    <property type="entry name" value="P-loop containing nucleoside triphosphate hydrolases"/>
    <property type="match status" value="1"/>
</dbReference>
<feature type="region of interest" description="Disordered" evidence="4">
    <location>
        <begin position="117"/>
        <end position="220"/>
    </location>
</feature>
<feature type="compositionally biased region" description="Basic and acidic residues" evidence="4">
    <location>
        <begin position="155"/>
        <end position="166"/>
    </location>
</feature>
<feature type="domain" description="Orc1-like AAA ATPase" evidence="5">
    <location>
        <begin position="229"/>
        <end position="390"/>
    </location>
</feature>
<feature type="compositionally biased region" description="Basic and acidic residues" evidence="4">
    <location>
        <begin position="195"/>
        <end position="220"/>
    </location>
</feature>
<dbReference type="OrthoDB" id="365981at2759"/>
<dbReference type="InterPro" id="IPR047088">
    <property type="entry name" value="ORC5_C"/>
</dbReference>
<evidence type="ECO:0000256" key="1">
    <source>
        <dbReference type="ARBA" id="ARBA00006269"/>
    </source>
</evidence>
<dbReference type="GO" id="GO:0006270">
    <property type="term" value="P:DNA replication initiation"/>
    <property type="evidence" value="ECO:0007669"/>
    <property type="project" value="TreeGrafter"/>
</dbReference>
<dbReference type="InterPro" id="IPR041664">
    <property type="entry name" value="AAA_16"/>
</dbReference>